<dbReference type="Pfam" id="PF07875">
    <property type="entry name" value="Coat_F"/>
    <property type="match status" value="1"/>
</dbReference>
<dbReference type="GO" id="GO:0030435">
    <property type="term" value="P:sporulation resulting in formation of a cellular spore"/>
    <property type="evidence" value="ECO:0007669"/>
    <property type="project" value="UniProtKB-KW"/>
</dbReference>
<keyword evidence="4" id="KW-0946">Virion</keyword>
<name>A0A644Y2B1_9ZZZZ</name>
<evidence type="ECO:0000313" key="4">
    <source>
        <dbReference type="EMBL" id="MPM22061.1"/>
    </source>
</evidence>
<dbReference type="Gene3D" id="1.20.1260.10">
    <property type="match status" value="1"/>
</dbReference>
<dbReference type="InterPro" id="IPR012347">
    <property type="entry name" value="Ferritin-like"/>
</dbReference>
<evidence type="ECO:0000256" key="1">
    <source>
        <dbReference type="ARBA" id="ARBA00022969"/>
    </source>
</evidence>
<comment type="subcellular location">
    <subcellularLocation>
        <location evidence="2">Spore coat</location>
    </subcellularLocation>
</comment>
<organism evidence="4">
    <name type="scientific">bioreactor metagenome</name>
    <dbReference type="NCBI Taxonomy" id="1076179"/>
    <lineage>
        <taxon>unclassified sequences</taxon>
        <taxon>metagenomes</taxon>
        <taxon>ecological metagenomes</taxon>
    </lineage>
</organism>
<keyword evidence="1" id="KW-0749">Sporulation</keyword>
<keyword evidence="4" id="KW-0167">Capsid protein</keyword>
<sequence length="96" mass="10489">MGTLLKNMAGMGDMTEQVIASDLLNSAKDGIKNYAAALTETASPQVRTVLKRHLNGAVDAHEQISNYMITKGYYQAYNPKEQIKADINAVDQAMNL</sequence>
<dbReference type="GO" id="GO:0019028">
    <property type="term" value="C:viral capsid"/>
    <property type="evidence" value="ECO:0007669"/>
    <property type="project" value="UniProtKB-KW"/>
</dbReference>
<proteinExistence type="inferred from homology"/>
<dbReference type="PANTHER" id="PTHR39183">
    <property type="entry name" value="SPORE COAT PROTEIN F-LIKE PROTEIN YHCQ"/>
    <property type="match status" value="1"/>
</dbReference>
<evidence type="ECO:0000256" key="3">
    <source>
        <dbReference type="ARBA" id="ARBA00024344"/>
    </source>
</evidence>
<dbReference type="InterPro" id="IPR012851">
    <property type="entry name" value="Spore_coat_CotF-like"/>
</dbReference>
<evidence type="ECO:0000256" key="2">
    <source>
        <dbReference type="ARBA" id="ARBA00024325"/>
    </source>
</evidence>
<protein>
    <submittedName>
        <fullName evidence="4">Spore coat protein F</fullName>
    </submittedName>
</protein>
<gene>
    <name evidence="4" type="primary">cotF_1</name>
    <name evidence="4" type="ORF">SDC9_68511</name>
</gene>
<dbReference type="AlphaFoldDB" id="A0A644Y2B1"/>
<dbReference type="EMBL" id="VSSQ01003726">
    <property type="protein sequence ID" value="MPM22061.1"/>
    <property type="molecule type" value="Genomic_DNA"/>
</dbReference>
<accession>A0A644Y2B1</accession>
<reference evidence="4" key="1">
    <citation type="submission" date="2019-08" db="EMBL/GenBank/DDBJ databases">
        <authorList>
            <person name="Kucharzyk K."/>
            <person name="Murdoch R.W."/>
            <person name="Higgins S."/>
            <person name="Loffler F."/>
        </authorList>
    </citation>
    <scope>NUCLEOTIDE SEQUENCE</scope>
</reference>
<dbReference type="PANTHER" id="PTHR39183:SF1">
    <property type="entry name" value="SPORE COAT PROTEIN F-LIKE PROTEIN YHCQ"/>
    <property type="match status" value="1"/>
</dbReference>
<comment type="caution">
    <text evidence="4">The sequence shown here is derived from an EMBL/GenBank/DDBJ whole genome shotgun (WGS) entry which is preliminary data.</text>
</comment>
<comment type="similarity">
    <text evidence="3">Belongs to the CotF family.</text>
</comment>